<feature type="transmembrane region" description="Helical" evidence="1">
    <location>
        <begin position="87"/>
        <end position="106"/>
    </location>
</feature>
<dbReference type="AlphaFoldDB" id="A0A3M7P914"/>
<keyword evidence="1" id="KW-0812">Transmembrane</keyword>
<dbReference type="EMBL" id="REGN01012373">
    <property type="protein sequence ID" value="RMZ95558.1"/>
    <property type="molecule type" value="Genomic_DNA"/>
</dbReference>
<comment type="caution">
    <text evidence="2">The sequence shown here is derived from an EMBL/GenBank/DDBJ whole genome shotgun (WGS) entry which is preliminary data.</text>
</comment>
<sequence>MYLILCLVKHKENIINLGLTEKKNEFCVLFRVKSHFKKKPYESFYQIRIDNFAQNCYLIGITMIIFFSVCTVPKMKKVSWSVFDREINFFVAPARLTFIIWDTIYVKNFGIKKLNILNLFQDL</sequence>
<keyword evidence="3" id="KW-1185">Reference proteome</keyword>
<feature type="transmembrane region" description="Helical" evidence="1">
    <location>
        <begin position="56"/>
        <end position="75"/>
    </location>
</feature>
<dbReference type="Proteomes" id="UP000276133">
    <property type="component" value="Unassembled WGS sequence"/>
</dbReference>
<keyword evidence="1" id="KW-0472">Membrane</keyword>
<reference evidence="2 3" key="1">
    <citation type="journal article" date="2018" name="Sci. Rep.">
        <title>Genomic signatures of local adaptation to the degree of environmental predictability in rotifers.</title>
        <authorList>
            <person name="Franch-Gras L."/>
            <person name="Hahn C."/>
            <person name="Garcia-Roger E.M."/>
            <person name="Carmona M.J."/>
            <person name="Serra M."/>
            <person name="Gomez A."/>
        </authorList>
    </citation>
    <scope>NUCLEOTIDE SEQUENCE [LARGE SCALE GENOMIC DNA]</scope>
    <source>
        <strain evidence="2">HYR1</strain>
    </source>
</reference>
<evidence type="ECO:0000313" key="2">
    <source>
        <dbReference type="EMBL" id="RMZ95558.1"/>
    </source>
</evidence>
<proteinExistence type="predicted"/>
<organism evidence="2 3">
    <name type="scientific">Brachionus plicatilis</name>
    <name type="common">Marine rotifer</name>
    <name type="synonym">Brachionus muelleri</name>
    <dbReference type="NCBI Taxonomy" id="10195"/>
    <lineage>
        <taxon>Eukaryota</taxon>
        <taxon>Metazoa</taxon>
        <taxon>Spiralia</taxon>
        <taxon>Gnathifera</taxon>
        <taxon>Rotifera</taxon>
        <taxon>Eurotatoria</taxon>
        <taxon>Monogononta</taxon>
        <taxon>Pseudotrocha</taxon>
        <taxon>Ploima</taxon>
        <taxon>Brachionidae</taxon>
        <taxon>Brachionus</taxon>
    </lineage>
</organism>
<evidence type="ECO:0000313" key="3">
    <source>
        <dbReference type="Proteomes" id="UP000276133"/>
    </source>
</evidence>
<gene>
    <name evidence="2" type="ORF">BpHYR1_002923</name>
</gene>
<name>A0A3M7P914_BRAPC</name>
<keyword evidence="1" id="KW-1133">Transmembrane helix</keyword>
<evidence type="ECO:0000256" key="1">
    <source>
        <dbReference type="SAM" id="Phobius"/>
    </source>
</evidence>
<protein>
    <submittedName>
        <fullName evidence="2">Uncharacterized protein</fullName>
    </submittedName>
</protein>
<accession>A0A3M7P914</accession>